<dbReference type="InterPro" id="IPR011032">
    <property type="entry name" value="GroES-like_sf"/>
</dbReference>
<dbReference type="InterPro" id="IPR036291">
    <property type="entry name" value="NAD(P)-bd_dom_sf"/>
</dbReference>
<dbReference type="Gene3D" id="3.90.180.10">
    <property type="entry name" value="Medium-chain alcohol dehydrogenases, catalytic domain"/>
    <property type="match status" value="1"/>
</dbReference>
<dbReference type="PANTHER" id="PTHR43205">
    <property type="entry name" value="PROSTAGLANDIN REDUCTASE"/>
    <property type="match status" value="1"/>
</dbReference>
<accession>A0ABT0S981</accession>
<dbReference type="InterPro" id="IPR013149">
    <property type="entry name" value="ADH-like_C"/>
</dbReference>
<dbReference type="EMBL" id="JAMGBB010000001">
    <property type="protein sequence ID" value="MCL6740949.1"/>
    <property type="molecule type" value="Genomic_DNA"/>
</dbReference>
<keyword evidence="1" id="KW-0560">Oxidoreductase</keyword>
<organism evidence="3 4">
    <name type="scientific">Sphingomonas brevis</name>
    <dbReference type="NCBI Taxonomy" id="2908206"/>
    <lineage>
        <taxon>Bacteria</taxon>
        <taxon>Pseudomonadati</taxon>
        <taxon>Pseudomonadota</taxon>
        <taxon>Alphaproteobacteria</taxon>
        <taxon>Sphingomonadales</taxon>
        <taxon>Sphingomonadaceae</taxon>
        <taxon>Sphingomonas</taxon>
    </lineage>
</organism>
<name>A0ABT0S981_9SPHN</name>
<feature type="domain" description="Enoyl reductase (ER)" evidence="2">
    <location>
        <begin position="15"/>
        <end position="327"/>
    </location>
</feature>
<dbReference type="SUPFAM" id="SSF50129">
    <property type="entry name" value="GroES-like"/>
    <property type="match status" value="1"/>
</dbReference>
<dbReference type="InterPro" id="IPR020843">
    <property type="entry name" value="ER"/>
</dbReference>
<dbReference type="Proteomes" id="UP001165383">
    <property type="component" value="Unassembled WGS sequence"/>
</dbReference>
<dbReference type="SUPFAM" id="SSF51735">
    <property type="entry name" value="NAD(P)-binding Rossmann-fold domains"/>
    <property type="match status" value="1"/>
</dbReference>
<dbReference type="InterPro" id="IPR041694">
    <property type="entry name" value="ADH_N_2"/>
</dbReference>
<comment type="caution">
    <text evidence="3">The sequence shown here is derived from an EMBL/GenBank/DDBJ whole genome shotgun (WGS) entry which is preliminary data.</text>
</comment>
<keyword evidence="4" id="KW-1185">Reference proteome</keyword>
<sequence>MARAWHLMRRPNGMPVIEDFALKDYALPALGEGMARVRNRWLSVDPYMRGRMNDVKSYVPPFSLDAPMSGGAVGEVIESNDPSLAPGDMVLHMSGWRDETIEPASNFNKLPPIPGVEPQAFLGNLGLTGGTAYFGLLDAASAKEGDIVFVSAAAGAVGSAVVQIAKAKGMTVIGSAGGADKCDFVQSLGADAVIDYKAGSLVKQLAGAAPDGIDVYFDNVGGDHLDAALALARKDARFAICGMIDIYNEAQPTSLRYIARIIAMRIRLKGFIYTDYMGQLGDFYRDMGGWLASGQVKSRDTVVEGLDQTLDAFLGLFKGANTGKMLVRL</sequence>
<proteinExistence type="predicted"/>
<dbReference type="Pfam" id="PF00107">
    <property type="entry name" value="ADH_zinc_N"/>
    <property type="match status" value="1"/>
</dbReference>
<dbReference type="Pfam" id="PF16884">
    <property type="entry name" value="ADH_N_2"/>
    <property type="match status" value="1"/>
</dbReference>
<reference evidence="3" key="1">
    <citation type="submission" date="2022-05" db="EMBL/GenBank/DDBJ databases">
        <authorList>
            <person name="Jo J.-H."/>
            <person name="Im W.-T."/>
        </authorList>
    </citation>
    <scope>NUCLEOTIDE SEQUENCE</scope>
    <source>
        <strain evidence="3">RB56-2</strain>
    </source>
</reference>
<dbReference type="PANTHER" id="PTHR43205:SF7">
    <property type="entry name" value="PROSTAGLANDIN REDUCTASE 1"/>
    <property type="match status" value="1"/>
</dbReference>
<gene>
    <name evidence="3" type="ORF">LZ518_07375</name>
</gene>
<evidence type="ECO:0000313" key="4">
    <source>
        <dbReference type="Proteomes" id="UP001165383"/>
    </source>
</evidence>
<dbReference type="InterPro" id="IPR045010">
    <property type="entry name" value="MDR_fam"/>
</dbReference>
<dbReference type="RefSeq" id="WP_249915357.1">
    <property type="nucleotide sequence ID" value="NZ_JAMGBB010000001.1"/>
</dbReference>
<evidence type="ECO:0000259" key="2">
    <source>
        <dbReference type="SMART" id="SM00829"/>
    </source>
</evidence>
<protein>
    <submittedName>
        <fullName evidence="3">NADP-dependent oxidoreductase</fullName>
    </submittedName>
</protein>
<dbReference type="CDD" id="cd05288">
    <property type="entry name" value="PGDH"/>
    <property type="match status" value="1"/>
</dbReference>
<dbReference type="SMART" id="SM00829">
    <property type="entry name" value="PKS_ER"/>
    <property type="match status" value="1"/>
</dbReference>
<evidence type="ECO:0000256" key="1">
    <source>
        <dbReference type="ARBA" id="ARBA00023002"/>
    </source>
</evidence>
<evidence type="ECO:0000313" key="3">
    <source>
        <dbReference type="EMBL" id="MCL6740949.1"/>
    </source>
</evidence>
<dbReference type="Gene3D" id="3.40.50.720">
    <property type="entry name" value="NAD(P)-binding Rossmann-like Domain"/>
    <property type="match status" value="1"/>
</dbReference>